<gene>
    <name evidence="7" type="ORF">AS156_39130</name>
</gene>
<evidence type="ECO:0000313" key="8">
    <source>
        <dbReference type="Proteomes" id="UP000057737"/>
    </source>
</evidence>
<feature type="transmembrane region" description="Helical" evidence="5">
    <location>
        <begin position="61"/>
        <end position="85"/>
    </location>
</feature>
<evidence type="ECO:0000256" key="2">
    <source>
        <dbReference type="ARBA" id="ARBA00022692"/>
    </source>
</evidence>
<evidence type="ECO:0000256" key="5">
    <source>
        <dbReference type="SAM" id="Phobius"/>
    </source>
</evidence>
<protein>
    <submittedName>
        <fullName evidence="7">ABC transporter permease</fullName>
    </submittedName>
</protein>
<feature type="transmembrane region" description="Helical" evidence="5">
    <location>
        <begin position="201"/>
        <end position="225"/>
    </location>
</feature>
<keyword evidence="2 5" id="KW-0812">Transmembrane</keyword>
<dbReference type="Proteomes" id="UP000057737">
    <property type="component" value="Unassembled WGS sequence"/>
</dbReference>
<keyword evidence="3 5" id="KW-1133">Transmembrane helix</keyword>
<dbReference type="OrthoDB" id="9781724at2"/>
<dbReference type="PANTHER" id="PTHR43632:SF1">
    <property type="entry name" value="PERMEASE COMPONENT OF TUNGSTATE ABC TRANSPORTER"/>
    <property type="match status" value="1"/>
</dbReference>
<name>A0A109JYD1_9BRAD</name>
<feature type="transmembrane region" description="Helical" evidence="5">
    <location>
        <begin position="156"/>
        <end position="181"/>
    </location>
</feature>
<dbReference type="InterPro" id="IPR000515">
    <property type="entry name" value="MetI-like"/>
</dbReference>
<feature type="transmembrane region" description="Helical" evidence="5">
    <location>
        <begin position="97"/>
        <end position="119"/>
    </location>
</feature>
<dbReference type="SUPFAM" id="SSF161098">
    <property type="entry name" value="MetI-like"/>
    <property type="match status" value="1"/>
</dbReference>
<evidence type="ECO:0000256" key="3">
    <source>
        <dbReference type="ARBA" id="ARBA00022989"/>
    </source>
</evidence>
<keyword evidence="4 5" id="KW-0472">Membrane</keyword>
<comment type="caution">
    <text evidence="7">The sequence shown here is derived from an EMBL/GenBank/DDBJ whole genome shotgun (WGS) entry which is preliminary data.</text>
</comment>
<dbReference type="NCBIfam" id="NF038017">
    <property type="entry name" value="ABC_perm1"/>
    <property type="match status" value="1"/>
</dbReference>
<comment type="subcellular location">
    <subcellularLocation>
        <location evidence="1">Cell membrane</location>
        <topology evidence="1">Multi-pass membrane protein</topology>
    </subcellularLocation>
</comment>
<dbReference type="AlphaFoldDB" id="A0A109JYD1"/>
<feature type="domain" description="ABC transmembrane type-1" evidence="6">
    <location>
        <begin position="26"/>
        <end position="222"/>
    </location>
</feature>
<dbReference type="InterPro" id="IPR049783">
    <property type="entry name" value="ABC_perm_TupB-like"/>
</dbReference>
<evidence type="ECO:0000256" key="1">
    <source>
        <dbReference type="ARBA" id="ARBA00004651"/>
    </source>
</evidence>
<dbReference type="GO" id="GO:0005886">
    <property type="term" value="C:plasma membrane"/>
    <property type="evidence" value="ECO:0007669"/>
    <property type="project" value="UniProtKB-SubCell"/>
</dbReference>
<evidence type="ECO:0000313" key="7">
    <source>
        <dbReference type="EMBL" id="KWV57333.1"/>
    </source>
</evidence>
<dbReference type="RefSeq" id="WP_066505467.1">
    <property type="nucleotide sequence ID" value="NZ_LNCU01000042.1"/>
</dbReference>
<dbReference type="GO" id="GO:0055085">
    <property type="term" value="P:transmembrane transport"/>
    <property type="evidence" value="ECO:0007669"/>
    <property type="project" value="InterPro"/>
</dbReference>
<dbReference type="InterPro" id="IPR035906">
    <property type="entry name" value="MetI-like_sf"/>
</dbReference>
<feature type="transmembrane region" description="Helical" evidence="5">
    <location>
        <begin position="25"/>
        <end position="54"/>
    </location>
</feature>
<sequence>MNDFAHALETAASLIGHLDAELCEIVALSLGVSLTASGFAFVLGAPLGTALAIYRFRGKGALIVAANALLGLPPVVVGLAVYLLLSRSGPLGSLGILFTPTAMIIAQACLGLPIVVALVHRMMVDVWATYGDALLADGASRPRATWPLMCIARDGLLTAFLAAFGRAIAEVGAIIIVGGNIRGYTRTMTTAIALETSKGELSFALALGLILVIISLTVSALSLFFGRVIAGR</sequence>
<proteinExistence type="predicted"/>
<dbReference type="EMBL" id="LNCU01000042">
    <property type="protein sequence ID" value="KWV57333.1"/>
    <property type="molecule type" value="Genomic_DNA"/>
</dbReference>
<dbReference type="Gene3D" id="1.10.3720.10">
    <property type="entry name" value="MetI-like"/>
    <property type="match status" value="1"/>
</dbReference>
<evidence type="ECO:0000256" key="4">
    <source>
        <dbReference type="ARBA" id="ARBA00023136"/>
    </source>
</evidence>
<accession>A0A109JYD1</accession>
<dbReference type="CDD" id="cd06261">
    <property type="entry name" value="TM_PBP2"/>
    <property type="match status" value="1"/>
</dbReference>
<organism evidence="7 8">
    <name type="scientific">Bradyrhizobium macuxiense</name>
    <dbReference type="NCBI Taxonomy" id="1755647"/>
    <lineage>
        <taxon>Bacteria</taxon>
        <taxon>Pseudomonadati</taxon>
        <taxon>Pseudomonadota</taxon>
        <taxon>Alphaproteobacteria</taxon>
        <taxon>Hyphomicrobiales</taxon>
        <taxon>Nitrobacteraceae</taxon>
        <taxon>Bradyrhizobium</taxon>
    </lineage>
</organism>
<dbReference type="PANTHER" id="PTHR43632">
    <property type="entry name" value="PERMEASE COMPONENT OF TUNGSTATE ABC TRANSPORTER"/>
    <property type="match status" value="1"/>
</dbReference>
<dbReference type="PROSITE" id="PS50928">
    <property type="entry name" value="ABC_TM1"/>
    <property type="match status" value="1"/>
</dbReference>
<evidence type="ECO:0000259" key="6">
    <source>
        <dbReference type="PROSITE" id="PS50928"/>
    </source>
</evidence>
<reference evidence="7 8" key="1">
    <citation type="submission" date="2015-11" db="EMBL/GenBank/DDBJ databases">
        <title>Draft Genome Sequence of the Strain BR 10303 (Bradyrhizobium sp.) isolated from nodules of Centrolobium paraense.</title>
        <authorList>
            <person name="Zelli J.E."/>
            <person name="Simoes-Araujo J.L."/>
            <person name="Barauna A.C."/>
            <person name="Silva K."/>
        </authorList>
    </citation>
    <scope>NUCLEOTIDE SEQUENCE [LARGE SCALE GENOMIC DNA]</scope>
    <source>
        <strain evidence="7 8">BR 10303</strain>
    </source>
</reference>
<keyword evidence="8" id="KW-1185">Reference proteome</keyword>